<dbReference type="CDD" id="cd00037">
    <property type="entry name" value="CLECT"/>
    <property type="match status" value="1"/>
</dbReference>
<dbReference type="Pfam" id="PF00059">
    <property type="entry name" value="Lectin_C"/>
    <property type="match status" value="2"/>
</dbReference>
<evidence type="ECO:0000256" key="1">
    <source>
        <dbReference type="SAM" id="SignalP"/>
    </source>
</evidence>
<proteinExistence type="predicted"/>
<keyword evidence="1" id="KW-0732">Signal</keyword>
<protein>
    <recommendedName>
        <fullName evidence="2">C-type lectin domain-containing protein</fullName>
    </recommendedName>
</protein>
<dbReference type="InterPro" id="IPR001304">
    <property type="entry name" value="C-type_lectin-like"/>
</dbReference>
<sequence length="316" mass="35628">MSANMLFFFIFGFIFGVATADYCPPYYTAVPDQGICVVVDIPTVNDGSFDSASHQCAMNGAFLPNISNVFVNNVFASFANKLGQTSDFFIGVVKNDAGVWTYSDGSTLIYSRWAVGEPNNQYSCAIMNNSTYWYARDCHQSTSYACMTYLQSNPPNCPSNWVPFGDSCYYLKPIQLNDDGNWILYNFTDAQENCVEMGSQLASIHSKAESDFVYDLVYAQFVNETDPGYNRPCDWGWTWIGLAHSPSPNTTYWLDGTSLDYCDFGTGDCVIAEMYNCGFEIHNDATCYPEKPKTWGWWLAGFHYSRYLCKKSMKLI</sequence>
<dbReference type="PROSITE" id="PS50041">
    <property type="entry name" value="C_TYPE_LECTIN_2"/>
    <property type="match status" value="2"/>
</dbReference>
<feature type="chain" id="PRO_5042268870" description="C-type lectin domain-containing protein" evidence="1">
    <location>
        <begin position="21"/>
        <end position="316"/>
    </location>
</feature>
<dbReference type="WBParaSite" id="MBELARI_LOCUS14892">
    <property type="protein sequence ID" value="MBELARI_LOCUS14892"/>
    <property type="gene ID" value="MBELARI_LOCUS14892"/>
</dbReference>
<accession>A0AAF3ELG9</accession>
<feature type="domain" description="C-type lectin" evidence="2">
    <location>
        <begin position="48"/>
        <end position="147"/>
    </location>
</feature>
<dbReference type="Gene3D" id="3.10.100.10">
    <property type="entry name" value="Mannose-Binding Protein A, subunit A"/>
    <property type="match status" value="2"/>
</dbReference>
<dbReference type="InterPro" id="IPR016187">
    <property type="entry name" value="CTDL_fold"/>
</dbReference>
<keyword evidence="3" id="KW-1185">Reference proteome</keyword>
<evidence type="ECO:0000313" key="3">
    <source>
        <dbReference type="Proteomes" id="UP000887575"/>
    </source>
</evidence>
<reference evidence="4" key="1">
    <citation type="submission" date="2024-02" db="UniProtKB">
        <authorList>
            <consortium name="WormBaseParasite"/>
        </authorList>
    </citation>
    <scope>IDENTIFICATION</scope>
</reference>
<dbReference type="InterPro" id="IPR016186">
    <property type="entry name" value="C-type_lectin-like/link_sf"/>
</dbReference>
<dbReference type="SUPFAM" id="SSF56436">
    <property type="entry name" value="C-type lectin-like"/>
    <property type="match status" value="2"/>
</dbReference>
<evidence type="ECO:0000313" key="4">
    <source>
        <dbReference type="WBParaSite" id="MBELARI_LOCUS14892"/>
    </source>
</evidence>
<dbReference type="PANTHER" id="PTHR22803">
    <property type="entry name" value="MANNOSE, PHOSPHOLIPASE, LECTIN RECEPTOR RELATED"/>
    <property type="match status" value="1"/>
</dbReference>
<feature type="domain" description="C-type lectin" evidence="2">
    <location>
        <begin position="164"/>
        <end position="287"/>
    </location>
</feature>
<dbReference type="AlphaFoldDB" id="A0AAF3ELG9"/>
<feature type="signal peptide" evidence="1">
    <location>
        <begin position="1"/>
        <end position="20"/>
    </location>
</feature>
<dbReference type="Proteomes" id="UP000887575">
    <property type="component" value="Unassembled WGS sequence"/>
</dbReference>
<dbReference type="InterPro" id="IPR050111">
    <property type="entry name" value="C-type_lectin/snaclec_domain"/>
</dbReference>
<dbReference type="SMART" id="SM00034">
    <property type="entry name" value="CLECT"/>
    <property type="match status" value="2"/>
</dbReference>
<name>A0AAF3ELG9_9BILA</name>
<evidence type="ECO:0000259" key="2">
    <source>
        <dbReference type="PROSITE" id="PS50041"/>
    </source>
</evidence>
<organism evidence="3 4">
    <name type="scientific">Mesorhabditis belari</name>
    <dbReference type="NCBI Taxonomy" id="2138241"/>
    <lineage>
        <taxon>Eukaryota</taxon>
        <taxon>Metazoa</taxon>
        <taxon>Ecdysozoa</taxon>
        <taxon>Nematoda</taxon>
        <taxon>Chromadorea</taxon>
        <taxon>Rhabditida</taxon>
        <taxon>Rhabditina</taxon>
        <taxon>Rhabditomorpha</taxon>
        <taxon>Rhabditoidea</taxon>
        <taxon>Rhabditidae</taxon>
        <taxon>Mesorhabditinae</taxon>
        <taxon>Mesorhabditis</taxon>
    </lineage>
</organism>